<gene>
    <name evidence="6" type="ORF">AZF00_07150</name>
</gene>
<keyword evidence="5" id="KW-0143">Chaperone</keyword>
<dbReference type="PANTHER" id="PTHR39585">
    <property type="entry name" value="FAD ASSEMBLY FACTOR SDHE"/>
    <property type="match status" value="1"/>
</dbReference>
<dbReference type="KEGG" id="zal:AZF00_07150"/>
<reference evidence="6 7" key="1">
    <citation type="submission" date="2015-12" db="EMBL/GenBank/DDBJ databases">
        <authorList>
            <person name="Shamseldin A."/>
            <person name="Moawad H."/>
            <person name="Abd El-Rahim W.M."/>
            <person name="Sadowsky M.J."/>
        </authorList>
    </citation>
    <scope>NUCLEOTIDE SEQUENCE [LARGE SCALE GENOMIC DNA]</scope>
    <source>
        <strain evidence="6 7">SM2</strain>
    </source>
</reference>
<dbReference type="GO" id="GO:0005737">
    <property type="term" value="C:cytoplasm"/>
    <property type="evidence" value="ECO:0007669"/>
    <property type="project" value="UniProtKB-SubCell"/>
</dbReference>
<evidence type="ECO:0000256" key="1">
    <source>
        <dbReference type="ARBA" id="ARBA00004496"/>
    </source>
</evidence>
<dbReference type="Gene3D" id="1.10.150.250">
    <property type="entry name" value="Flavinator of succinate dehydrogenase"/>
    <property type="match status" value="1"/>
</dbReference>
<dbReference type="SUPFAM" id="SSF109910">
    <property type="entry name" value="YgfY-like"/>
    <property type="match status" value="1"/>
</dbReference>
<dbReference type="InterPro" id="IPR005631">
    <property type="entry name" value="SDH"/>
</dbReference>
<dbReference type="RefSeq" id="WP_008247370.1">
    <property type="nucleotide sequence ID" value="NZ_CP014544.1"/>
</dbReference>
<evidence type="ECO:0000256" key="5">
    <source>
        <dbReference type="ARBA" id="ARBA00023186"/>
    </source>
</evidence>
<dbReference type="AlphaFoldDB" id="A0A127M4C5"/>
<evidence type="ECO:0000256" key="4">
    <source>
        <dbReference type="ARBA" id="ARBA00022490"/>
    </source>
</evidence>
<comment type="subcellular location">
    <subcellularLocation>
        <location evidence="1">Cytoplasm</location>
    </subcellularLocation>
</comment>
<evidence type="ECO:0000313" key="6">
    <source>
        <dbReference type="EMBL" id="AMO68094.1"/>
    </source>
</evidence>
<dbReference type="Proteomes" id="UP000074119">
    <property type="component" value="Chromosome"/>
</dbReference>
<dbReference type="InterPro" id="IPR050531">
    <property type="entry name" value="SdhE_FAD_assembly_factor"/>
</dbReference>
<organism evidence="6 7">
    <name type="scientific">Zhongshania aliphaticivorans</name>
    <dbReference type="NCBI Taxonomy" id="1470434"/>
    <lineage>
        <taxon>Bacteria</taxon>
        <taxon>Pseudomonadati</taxon>
        <taxon>Pseudomonadota</taxon>
        <taxon>Gammaproteobacteria</taxon>
        <taxon>Cellvibrionales</taxon>
        <taxon>Spongiibacteraceae</taxon>
        <taxon>Zhongshania</taxon>
    </lineage>
</organism>
<evidence type="ECO:0000313" key="7">
    <source>
        <dbReference type="Proteomes" id="UP000074119"/>
    </source>
</evidence>
<dbReference type="STRING" id="1470434.AZF00_07150"/>
<evidence type="ECO:0000256" key="3">
    <source>
        <dbReference type="ARBA" id="ARBA00019418"/>
    </source>
</evidence>
<dbReference type="InterPro" id="IPR036714">
    <property type="entry name" value="SDH_sf"/>
</dbReference>
<evidence type="ECO:0000256" key="2">
    <source>
        <dbReference type="ARBA" id="ARBA00008571"/>
    </source>
</evidence>
<proteinExistence type="inferred from homology"/>
<sequence length="86" mass="10216">MVSENEFKRICWACRRGMLELDLVMEPFVQKRFRDLDEEDQQRFIKLLECEDTELFSWFLGRLEPEDPELAKIVRIINAHAKAAAS</sequence>
<protein>
    <recommendedName>
        <fullName evidence="3">FAD assembly factor SdhE</fullName>
    </recommendedName>
</protein>
<dbReference type="EMBL" id="CP014544">
    <property type="protein sequence ID" value="AMO68094.1"/>
    <property type="molecule type" value="Genomic_DNA"/>
</dbReference>
<name>A0A127M4C5_9GAMM</name>
<dbReference type="GO" id="GO:0006105">
    <property type="term" value="P:succinate metabolic process"/>
    <property type="evidence" value="ECO:0007669"/>
    <property type="project" value="TreeGrafter"/>
</dbReference>
<accession>A0A127M4C5</accession>
<comment type="similarity">
    <text evidence="2">Belongs to the SdhE FAD assembly factor family.</text>
</comment>
<dbReference type="Pfam" id="PF03937">
    <property type="entry name" value="Sdh5"/>
    <property type="match status" value="1"/>
</dbReference>
<keyword evidence="4" id="KW-0963">Cytoplasm</keyword>
<dbReference type="PANTHER" id="PTHR39585:SF1">
    <property type="entry name" value="FAD ASSEMBLY FACTOR SDHE"/>
    <property type="match status" value="1"/>
</dbReference>